<dbReference type="GO" id="GO:0000139">
    <property type="term" value="C:Golgi membrane"/>
    <property type="evidence" value="ECO:0007669"/>
    <property type="project" value="UniProtKB-SubCell"/>
</dbReference>
<dbReference type="GO" id="GO:0047291">
    <property type="term" value="F:lactosylceramide alpha-2,3-sialyltransferase activity"/>
    <property type="evidence" value="ECO:0007669"/>
    <property type="project" value="UniProtKB-EC"/>
</dbReference>
<evidence type="ECO:0000256" key="11">
    <source>
        <dbReference type="ARBA" id="ARBA00023157"/>
    </source>
</evidence>
<keyword evidence="6" id="KW-0735">Signal-anchor</keyword>
<dbReference type="InterPro" id="IPR038578">
    <property type="entry name" value="GT29-like_sf"/>
</dbReference>
<dbReference type="GO" id="GO:0006629">
    <property type="term" value="P:lipid metabolic process"/>
    <property type="evidence" value="ECO:0007669"/>
    <property type="project" value="UniProtKB-KW"/>
</dbReference>
<evidence type="ECO:0000256" key="21">
    <source>
        <dbReference type="ARBA" id="ARBA00048050"/>
    </source>
</evidence>
<dbReference type="PANTHER" id="PTHR13713">
    <property type="entry name" value="SIALYLTRANSFERASE"/>
    <property type="match status" value="1"/>
</dbReference>
<evidence type="ECO:0000256" key="3">
    <source>
        <dbReference type="ARBA" id="ARBA00022676"/>
    </source>
</evidence>
<keyword evidence="7" id="KW-1133">Transmembrane helix</keyword>
<keyword evidence="9" id="KW-0443">Lipid metabolism</keyword>
<comment type="function">
    <text evidence="20">Transfers the sialyl group (N-acetyl-alpha-neuraminyl or NeuAc) from CMP-NeuAc to the non-reducing terminal galactose (Gal) of glycosphingolipids forming gangliosides (important molecules involved in the regulation of multiple cellular processes, including cell proliferation and differentiation, apoptosis, embryogenesis, development, and oncogenesis). Mainly involved in the biosynthesis of ganglioside GM3 but can also use different glycolipids as substrate acceptors such as D-galactosylceramide (GalCer), asialo-GM2 (GA2) and asialo-GM1 (GA1), although less preferentially than beta-D-Gal-(1-&gt;4)-beta-D-Glc-(1&lt;-&gt;1)-Cer (LacCer).</text>
</comment>
<dbReference type="Proteomes" id="UP000288216">
    <property type="component" value="Unassembled WGS sequence"/>
</dbReference>
<evidence type="ECO:0000313" key="25">
    <source>
        <dbReference type="Proteomes" id="UP000288216"/>
    </source>
</evidence>
<reference evidence="24 25" key="1">
    <citation type="journal article" date="2018" name="Nat. Ecol. Evol.">
        <title>Shark genomes provide insights into elasmobranch evolution and the origin of vertebrates.</title>
        <authorList>
            <person name="Hara Y"/>
            <person name="Yamaguchi K"/>
            <person name="Onimaru K"/>
            <person name="Kadota M"/>
            <person name="Koyanagi M"/>
            <person name="Keeley SD"/>
            <person name="Tatsumi K"/>
            <person name="Tanaka K"/>
            <person name="Motone F"/>
            <person name="Kageyama Y"/>
            <person name="Nozu R"/>
            <person name="Adachi N"/>
            <person name="Nishimura O"/>
            <person name="Nakagawa R"/>
            <person name="Tanegashima C"/>
            <person name="Kiyatake I"/>
            <person name="Matsumoto R"/>
            <person name="Murakumo K"/>
            <person name="Nishida K"/>
            <person name="Terakita A"/>
            <person name="Kuratani S"/>
            <person name="Sato K"/>
            <person name="Hyodo S Kuraku.S."/>
        </authorList>
    </citation>
    <scope>NUCLEOTIDE SEQUENCE [LARGE SCALE GENOMIC DNA]</scope>
</reference>
<evidence type="ECO:0000256" key="4">
    <source>
        <dbReference type="ARBA" id="ARBA00022679"/>
    </source>
</evidence>
<proteinExistence type="inferred from homology"/>
<comment type="catalytic activity">
    <reaction evidence="19">
        <text>a beta-D-Gal-(1-&gt;4)-beta-D-Glc-(1&lt;-&gt;1)-Cer(d18:1(4E)) + CMP-N-acetyl-beta-neuraminate = a ganglioside GM3 (d18:1(4E)) + CMP + H(+)</text>
        <dbReference type="Rhea" id="RHEA:18417"/>
        <dbReference type="ChEBI" id="CHEBI:15378"/>
        <dbReference type="ChEBI" id="CHEBI:17950"/>
        <dbReference type="ChEBI" id="CHEBI:57812"/>
        <dbReference type="ChEBI" id="CHEBI:60065"/>
        <dbReference type="ChEBI" id="CHEBI:60377"/>
        <dbReference type="EC" id="2.4.3.9"/>
    </reaction>
    <physiologicalReaction direction="left-to-right" evidence="19">
        <dbReference type="Rhea" id="RHEA:18418"/>
    </physiologicalReaction>
</comment>
<comment type="caution">
    <text evidence="24">The sequence shown here is derived from an EMBL/GenBank/DDBJ whole genome shotgun (WGS) entry which is preliminary data.</text>
</comment>
<dbReference type="Pfam" id="PF00777">
    <property type="entry name" value="Glyco_transf_29"/>
    <property type="match status" value="1"/>
</dbReference>
<dbReference type="EC" id="2.4.3.9" evidence="13"/>
<comment type="subcellular location">
    <subcellularLocation>
        <location evidence="1">Golgi apparatus membrane</location>
        <topology evidence="1">Single-pass type II membrane protein</topology>
    </subcellularLocation>
</comment>
<evidence type="ECO:0000256" key="15">
    <source>
        <dbReference type="ARBA" id="ARBA00041341"/>
    </source>
</evidence>
<dbReference type="FunFam" id="3.90.1480.20:FF:000006">
    <property type="entry name" value="ST3 beta-galactoside alpha-2,3-sialyltransferase 5"/>
    <property type="match status" value="1"/>
</dbReference>
<evidence type="ECO:0000256" key="19">
    <source>
        <dbReference type="ARBA" id="ARBA00043651"/>
    </source>
</evidence>
<name>A0A401PXR4_SCYTO</name>
<feature type="non-terminal residue" evidence="24">
    <location>
        <position position="1"/>
    </location>
</feature>
<evidence type="ECO:0000256" key="16">
    <source>
        <dbReference type="ARBA" id="ARBA00041896"/>
    </source>
</evidence>
<evidence type="ECO:0000256" key="7">
    <source>
        <dbReference type="ARBA" id="ARBA00022989"/>
    </source>
</evidence>
<evidence type="ECO:0000256" key="20">
    <source>
        <dbReference type="ARBA" id="ARBA00045587"/>
    </source>
</evidence>
<accession>A0A401PXR4</accession>
<comment type="catalytic activity">
    <reaction evidence="21">
        <text>a beta-D-Gal-(1&lt;-&gt;1')-ceramide + CMP-N-acetyl-beta-neuraminate = N-acetyl-alpha-neuraminosyl-(2-&gt;3)-beta-D-galactosyl-(1&lt;-&gt;1')-ceramide + CMP + H(+)</text>
        <dbReference type="Rhea" id="RHEA:41780"/>
        <dbReference type="ChEBI" id="CHEBI:15378"/>
        <dbReference type="ChEBI" id="CHEBI:57812"/>
        <dbReference type="ChEBI" id="CHEBI:60377"/>
        <dbReference type="ChEBI" id="CHEBI:82643"/>
        <dbReference type="ChEBI" id="CHEBI:143593"/>
    </reaction>
    <physiologicalReaction direction="left-to-right" evidence="21">
        <dbReference type="Rhea" id="RHEA:41781"/>
    </physiologicalReaction>
</comment>
<dbReference type="InterPro" id="IPR051142">
    <property type="entry name" value="Glycosyltransferase_29"/>
</dbReference>
<evidence type="ECO:0000256" key="14">
    <source>
        <dbReference type="ARBA" id="ARBA00039792"/>
    </source>
</evidence>
<evidence type="ECO:0000256" key="10">
    <source>
        <dbReference type="ARBA" id="ARBA00023136"/>
    </source>
</evidence>
<comment type="catalytic activity">
    <reaction evidence="23">
        <text>ganglioside GA1 (d18:1(4E)/18:0) + CMP-N-acetyl-beta-neuraminate = ganglioside GM1 (d18:1(4E)/18:0) + CMP + H(+)</text>
        <dbReference type="Rhea" id="RHEA:41784"/>
        <dbReference type="ChEBI" id="CHEBI:15378"/>
        <dbReference type="ChEBI" id="CHEBI:57812"/>
        <dbReference type="ChEBI" id="CHEBI:60377"/>
        <dbReference type="ChEBI" id="CHEBI:73110"/>
        <dbReference type="ChEBI" id="CHEBI:78484"/>
    </reaction>
    <physiologicalReaction direction="left-to-right" evidence="23">
        <dbReference type="Rhea" id="RHEA:41785"/>
    </physiologicalReaction>
</comment>
<protein>
    <recommendedName>
        <fullName evidence="14">Lactosylceramide alpha-2,3-sialyltransferase</fullName>
        <ecNumber evidence="13">2.4.3.9</ecNumber>
    </recommendedName>
    <alternativeName>
        <fullName evidence="15">CMP-NeuAc:lactosylceramide alpha-2,3-sialyltransferase</fullName>
    </alternativeName>
    <alternativeName>
        <fullName evidence="18">Ganglioside GM3 synthase</fullName>
    </alternativeName>
    <alternativeName>
        <fullName evidence="17">ST3Gal V</fullName>
    </alternativeName>
    <alternativeName>
        <fullName evidence="16">Sialyltransferase 9</fullName>
    </alternativeName>
</protein>
<keyword evidence="5" id="KW-0812">Transmembrane</keyword>
<dbReference type="OrthoDB" id="10264956at2759"/>
<dbReference type="STRING" id="75743.A0A401PXR4"/>
<gene>
    <name evidence="24" type="ORF">scyTo_0020624</name>
</gene>
<evidence type="ECO:0000313" key="24">
    <source>
        <dbReference type="EMBL" id="GCB77921.1"/>
    </source>
</evidence>
<keyword evidence="8" id="KW-0333">Golgi apparatus</keyword>
<dbReference type="EMBL" id="BFAA01016937">
    <property type="protein sequence ID" value="GCB77921.1"/>
    <property type="molecule type" value="Genomic_DNA"/>
</dbReference>
<keyword evidence="4" id="KW-0808">Transferase</keyword>
<keyword evidence="25" id="KW-1185">Reference proteome</keyword>
<sequence>MNNGPVNGHEIDVGWKTTLRITYPESAPQSPGDYDPSSLFVMATYKSTDLAWLNAIVRKKPMHLWQKMWFWQSVVESIPLEAKNYRILNLDIVRETALNLLGFPEPHSHQWMWKQVLPTLGLISITTALQLCDEVNLAGFGYDMSRPDLPLHYYETVRISAMNTQAVHDVNRERLFLASLVKAKVVNDLTGGISW</sequence>
<keyword evidence="12" id="KW-0325">Glycoprotein</keyword>
<evidence type="ECO:0000256" key="8">
    <source>
        <dbReference type="ARBA" id="ARBA00023034"/>
    </source>
</evidence>
<comment type="similarity">
    <text evidence="2">Belongs to the glycosyltransferase 29 family.</text>
</comment>
<evidence type="ECO:0000256" key="1">
    <source>
        <dbReference type="ARBA" id="ARBA00004323"/>
    </source>
</evidence>
<evidence type="ECO:0000256" key="2">
    <source>
        <dbReference type="ARBA" id="ARBA00006003"/>
    </source>
</evidence>
<dbReference type="PANTHER" id="PTHR13713:SF94">
    <property type="entry name" value="ST3 BETA-GALACTOSIDE ALPHA-2,3-SIALYLTRANSFERASE 5, LIKE"/>
    <property type="match status" value="1"/>
</dbReference>
<evidence type="ECO:0000256" key="23">
    <source>
        <dbReference type="ARBA" id="ARBA00049539"/>
    </source>
</evidence>
<evidence type="ECO:0000256" key="12">
    <source>
        <dbReference type="ARBA" id="ARBA00023180"/>
    </source>
</evidence>
<dbReference type="InterPro" id="IPR001675">
    <property type="entry name" value="Glyco_trans_29"/>
</dbReference>
<evidence type="ECO:0000256" key="17">
    <source>
        <dbReference type="ARBA" id="ARBA00041976"/>
    </source>
</evidence>
<evidence type="ECO:0000256" key="18">
    <source>
        <dbReference type="ARBA" id="ARBA00042545"/>
    </source>
</evidence>
<dbReference type="AlphaFoldDB" id="A0A401PXR4"/>
<keyword evidence="3" id="KW-0328">Glycosyltransferase</keyword>
<organism evidence="24 25">
    <name type="scientific">Scyliorhinus torazame</name>
    <name type="common">Cloudy catshark</name>
    <name type="synonym">Catulus torazame</name>
    <dbReference type="NCBI Taxonomy" id="75743"/>
    <lineage>
        <taxon>Eukaryota</taxon>
        <taxon>Metazoa</taxon>
        <taxon>Chordata</taxon>
        <taxon>Craniata</taxon>
        <taxon>Vertebrata</taxon>
        <taxon>Chondrichthyes</taxon>
        <taxon>Elasmobranchii</taxon>
        <taxon>Galeomorphii</taxon>
        <taxon>Galeoidea</taxon>
        <taxon>Carcharhiniformes</taxon>
        <taxon>Scyliorhinidae</taxon>
        <taxon>Scyliorhinus</taxon>
    </lineage>
</organism>
<evidence type="ECO:0000256" key="9">
    <source>
        <dbReference type="ARBA" id="ARBA00023098"/>
    </source>
</evidence>
<evidence type="ECO:0000256" key="6">
    <source>
        <dbReference type="ARBA" id="ARBA00022968"/>
    </source>
</evidence>
<comment type="catalytic activity">
    <reaction evidence="22">
        <text>ganglioside GA2 (d18:1(4E)/18:0) + CMP-N-acetyl-beta-neuraminate = ganglioside GM2 (d18:1(4E)/18:0) + CMP + H(+)</text>
        <dbReference type="Rhea" id="RHEA:41776"/>
        <dbReference type="ChEBI" id="CHEBI:15378"/>
        <dbReference type="ChEBI" id="CHEBI:57812"/>
        <dbReference type="ChEBI" id="CHEBI:60377"/>
        <dbReference type="ChEBI" id="CHEBI:78485"/>
        <dbReference type="ChEBI" id="CHEBI:78486"/>
    </reaction>
    <physiologicalReaction direction="left-to-right" evidence="22">
        <dbReference type="Rhea" id="RHEA:41777"/>
    </physiologicalReaction>
</comment>
<evidence type="ECO:0000256" key="13">
    <source>
        <dbReference type="ARBA" id="ARBA00039111"/>
    </source>
</evidence>
<keyword evidence="11" id="KW-1015">Disulfide bond</keyword>
<keyword evidence="10" id="KW-0472">Membrane</keyword>
<evidence type="ECO:0000256" key="22">
    <source>
        <dbReference type="ARBA" id="ARBA00048805"/>
    </source>
</evidence>
<evidence type="ECO:0000256" key="5">
    <source>
        <dbReference type="ARBA" id="ARBA00022692"/>
    </source>
</evidence>
<dbReference type="OMA" id="YETICIA"/>
<dbReference type="Gene3D" id="3.90.1480.20">
    <property type="entry name" value="Glycosyl transferase family 29"/>
    <property type="match status" value="1"/>
</dbReference>